<dbReference type="AlphaFoldDB" id="A0A450WXK1"/>
<organism evidence="1">
    <name type="scientific">Candidatus Kentrum sp. LFY</name>
    <dbReference type="NCBI Taxonomy" id="2126342"/>
    <lineage>
        <taxon>Bacteria</taxon>
        <taxon>Pseudomonadati</taxon>
        <taxon>Pseudomonadota</taxon>
        <taxon>Gammaproteobacteria</taxon>
        <taxon>Candidatus Kentrum</taxon>
    </lineage>
</organism>
<accession>A0A450WXK1</accession>
<reference evidence="1" key="1">
    <citation type="submission" date="2019-02" db="EMBL/GenBank/DDBJ databases">
        <authorList>
            <person name="Gruber-Vodicka R. H."/>
            <person name="Seah K. B. B."/>
        </authorList>
    </citation>
    <scope>NUCLEOTIDE SEQUENCE</scope>
    <source>
        <strain evidence="1">BECK_BY7</strain>
    </source>
</reference>
<gene>
    <name evidence="1" type="ORF">BECKLFY1418C_GA0070996_110218</name>
</gene>
<proteinExistence type="predicted"/>
<dbReference type="EMBL" id="CAADFN010000102">
    <property type="protein sequence ID" value="VFK21767.1"/>
    <property type="molecule type" value="Genomic_DNA"/>
</dbReference>
<protein>
    <submittedName>
        <fullName evidence="1">Uncharacterized protein</fullName>
    </submittedName>
</protein>
<sequence length="65" mass="7749">MKILSVEKIVYTDYIVETDDQKFPTYRTNGYGYWENLMNDTWEETSNPVSQEEFHAALLENYCLT</sequence>
<name>A0A450WXK1_9GAMM</name>
<evidence type="ECO:0000313" key="1">
    <source>
        <dbReference type="EMBL" id="VFK21767.1"/>
    </source>
</evidence>